<dbReference type="GO" id="GO:0003910">
    <property type="term" value="F:DNA ligase (ATP) activity"/>
    <property type="evidence" value="ECO:0007669"/>
    <property type="project" value="InterPro"/>
</dbReference>
<dbReference type="AlphaFoldDB" id="A0A397FHD5"/>
<keyword evidence="5" id="KW-0234">DNA repair</keyword>
<evidence type="ECO:0000256" key="5">
    <source>
        <dbReference type="ARBA" id="ARBA00023204"/>
    </source>
</evidence>
<sequence>MPYATKAVYVNKALSFFGAKPTEKTSDATSNINIQHVDTERQQGLSCASSSKNANDVKNDGADVDTIPMIDDYEELTLEQEFMKSFFGAKPAEKTSDAKVVDATEAPPSASTPAPHGESVAPSSPSDDSPNKSKTRQVAEIVVKKTPATASASKQAKKSKRKRLRRTIVEDDSSDDDDMFTYARHYDLVTPHDDDHALLLYNPKEKNPMKRGGWTAGDPVPYAALSKVFAVIEDESSRLIIQDTLADFFRSVIELTPSDLVPCIYLCVCTELAPAYDNVQIGIGDAILIKSIGEATGTTPKF</sequence>
<dbReference type="GO" id="GO:0006273">
    <property type="term" value="P:lagging strand elongation"/>
    <property type="evidence" value="ECO:0007669"/>
    <property type="project" value="TreeGrafter"/>
</dbReference>
<keyword evidence="3" id="KW-0227">DNA damage</keyword>
<accession>A0A397FHD5</accession>
<evidence type="ECO:0000259" key="7">
    <source>
        <dbReference type="Pfam" id="PF04675"/>
    </source>
</evidence>
<dbReference type="EMBL" id="QUTE01008059">
    <property type="protein sequence ID" value="RHZ26501.1"/>
    <property type="molecule type" value="Genomic_DNA"/>
</dbReference>
<evidence type="ECO:0000256" key="4">
    <source>
        <dbReference type="ARBA" id="ARBA00023172"/>
    </source>
</evidence>
<dbReference type="InterPro" id="IPR036599">
    <property type="entry name" value="DNA_ligase_N_sf"/>
</dbReference>
<evidence type="ECO:0000256" key="1">
    <source>
        <dbReference type="ARBA" id="ARBA00007572"/>
    </source>
</evidence>
<gene>
    <name evidence="8" type="ORF">DYB31_009684</name>
</gene>
<dbReference type="Proteomes" id="UP000266196">
    <property type="component" value="Unassembled WGS sequence"/>
</dbReference>
<feature type="compositionally biased region" description="Low complexity" evidence="6">
    <location>
        <begin position="144"/>
        <end position="154"/>
    </location>
</feature>
<dbReference type="VEuPathDB" id="FungiDB:H257_11837"/>
<protein>
    <recommendedName>
        <fullName evidence="7">DNA ligase ATP-dependent N-terminal domain-containing protein</fullName>
    </recommendedName>
</protein>
<dbReference type="InterPro" id="IPR050191">
    <property type="entry name" value="ATP-dep_DNA_ligase"/>
</dbReference>
<evidence type="ECO:0000256" key="2">
    <source>
        <dbReference type="ARBA" id="ARBA00022598"/>
    </source>
</evidence>
<dbReference type="Gene3D" id="1.10.3260.10">
    <property type="entry name" value="DNA ligase, ATP-dependent, N-terminal domain"/>
    <property type="match status" value="1"/>
</dbReference>
<dbReference type="InterPro" id="IPR012308">
    <property type="entry name" value="DNA_ligase_ATP-dep_N"/>
</dbReference>
<evidence type="ECO:0000313" key="8">
    <source>
        <dbReference type="EMBL" id="RHZ26501.1"/>
    </source>
</evidence>
<dbReference type="GO" id="GO:0003677">
    <property type="term" value="F:DNA binding"/>
    <property type="evidence" value="ECO:0007669"/>
    <property type="project" value="InterPro"/>
</dbReference>
<organism evidence="8 9">
    <name type="scientific">Aphanomyces astaci</name>
    <name type="common">Crayfish plague agent</name>
    <dbReference type="NCBI Taxonomy" id="112090"/>
    <lineage>
        <taxon>Eukaryota</taxon>
        <taxon>Sar</taxon>
        <taxon>Stramenopiles</taxon>
        <taxon>Oomycota</taxon>
        <taxon>Saprolegniomycetes</taxon>
        <taxon>Saprolegniales</taxon>
        <taxon>Verrucalvaceae</taxon>
        <taxon>Aphanomyces</taxon>
    </lineage>
</organism>
<feature type="non-terminal residue" evidence="8">
    <location>
        <position position="302"/>
    </location>
</feature>
<dbReference type="GO" id="GO:0006310">
    <property type="term" value="P:DNA recombination"/>
    <property type="evidence" value="ECO:0007669"/>
    <property type="project" value="UniProtKB-KW"/>
</dbReference>
<evidence type="ECO:0000313" key="9">
    <source>
        <dbReference type="Proteomes" id="UP000266196"/>
    </source>
</evidence>
<dbReference type="SUPFAM" id="SSF117018">
    <property type="entry name" value="ATP-dependent DNA ligase DNA-binding domain"/>
    <property type="match status" value="1"/>
</dbReference>
<proteinExistence type="inferred from homology"/>
<reference evidence="8 9" key="1">
    <citation type="submission" date="2018-08" db="EMBL/GenBank/DDBJ databases">
        <title>Aphanomyces genome sequencing and annotation.</title>
        <authorList>
            <person name="Minardi D."/>
            <person name="Oidtmann B."/>
            <person name="Van Der Giezen M."/>
            <person name="Studholme D.J."/>
        </authorList>
    </citation>
    <scope>NUCLEOTIDE SEQUENCE [LARGE SCALE GENOMIC DNA]</scope>
    <source>
        <strain evidence="8 9">197901</strain>
    </source>
</reference>
<dbReference type="PANTHER" id="PTHR45674">
    <property type="entry name" value="DNA LIGASE 1/3 FAMILY MEMBER"/>
    <property type="match status" value="1"/>
</dbReference>
<evidence type="ECO:0000256" key="3">
    <source>
        <dbReference type="ARBA" id="ARBA00022763"/>
    </source>
</evidence>
<evidence type="ECO:0000256" key="6">
    <source>
        <dbReference type="SAM" id="MobiDB-lite"/>
    </source>
</evidence>
<comment type="caution">
    <text evidence="8">The sequence shown here is derived from an EMBL/GenBank/DDBJ whole genome shotgun (WGS) entry which is preliminary data.</text>
</comment>
<feature type="domain" description="DNA ligase ATP-dependent N-terminal" evidence="7">
    <location>
        <begin position="221"/>
        <end position="301"/>
    </location>
</feature>
<dbReference type="PANTHER" id="PTHR45674:SF4">
    <property type="entry name" value="DNA LIGASE 1"/>
    <property type="match status" value="1"/>
</dbReference>
<dbReference type="GO" id="GO:0005739">
    <property type="term" value="C:mitochondrion"/>
    <property type="evidence" value="ECO:0007669"/>
    <property type="project" value="TreeGrafter"/>
</dbReference>
<dbReference type="Pfam" id="PF04675">
    <property type="entry name" value="DNA_ligase_A_N"/>
    <property type="match status" value="1"/>
</dbReference>
<dbReference type="GO" id="GO:0006281">
    <property type="term" value="P:DNA repair"/>
    <property type="evidence" value="ECO:0007669"/>
    <property type="project" value="UniProtKB-KW"/>
</dbReference>
<feature type="compositionally biased region" description="Basic residues" evidence="6">
    <location>
        <begin position="155"/>
        <end position="166"/>
    </location>
</feature>
<keyword evidence="2" id="KW-0436">Ligase</keyword>
<feature type="region of interest" description="Disordered" evidence="6">
    <location>
        <begin position="94"/>
        <end position="170"/>
    </location>
</feature>
<comment type="similarity">
    <text evidence="1">Belongs to the ATP-dependent DNA ligase family.</text>
</comment>
<feature type="compositionally biased region" description="Low complexity" evidence="6">
    <location>
        <begin position="103"/>
        <end position="115"/>
    </location>
</feature>
<keyword evidence="4" id="KW-0233">DNA recombination</keyword>
<dbReference type="GO" id="GO:0005634">
    <property type="term" value="C:nucleus"/>
    <property type="evidence" value="ECO:0007669"/>
    <property type="project" value="TreeGrafter"/>
</dbReference>
<name>A0A397FHD5_APHAT</name>